<dbReference type="EMBL" id="JTDI01000001">
    <property type="protein sequence ID" value="KHK93100.1"/>
    <property type="molecule type" value="Genomic_DNA"/>
</dbReference>
<dbReference type="PANTHER" id="PTHR23426:SF65">
    <property type="entry name" value="FERREDOXIN-2, MITOCHONDRIAL"/>
    <property type="match status" value="1"/>
</dbReference>
<reference evidence="8 9" key="1">
    <citation type="submission" date="2014-10" db="EMBL/GenBank/DDBJ databases">
        <title>Genome sequence of Novosphingobium malaysiense MUSC 273(T).</title>
        <authorList>
            <person name="Lee L.-H."/>
        </authorList>
    </citation>
    <scope>NUCLEOTIDE SEQUENCE [LARGE SCALE GENOMIC DNA]</scope>
    <source>
        <strain evidence="8 9">MUSC 273</strain>
    </source>
</reference>
<evidence type="ECO:0000256" key="4">
    <source>
        <dbReference type="ARBA" id="ARBA00023004"/>
    </source>
</evidence>
<evidence type="ECO:0000256" key="1">
    <source>
        <dbReference type="ARBA" id="ARBA00010914"/>
    </source>
</evidence>
<dbReference type="InterPro" id="IPR001041">
    <property type="entry name" value="2Fe-2S_ferredoxin-type"/>
</dbReference>
<evidence type="ECO:0000313" key="9">
    <source>
        <dbReference type="Proteomes" id="UP000031057"/>
    </source>
</evidence>
<dbReference type="Gene3D" id="3.10.20.30">
    <property type="match status" value="1"/>
</dbReference>
<comment type="caution">
    <text evidence="8">The sequence shown here is derived from an EMBL/GenBank/DDBJ whole genome shotgun (WGS) entry which is preliminary data.</text>
</comment>
<evidence type="ECO:0000256" key="5">
    <source>
        <dbReference type="ARBA" id="ARBA00023014"/>
    </source>
</evidence>
<dbReference type="CDD" id="cd00207">
    <property type="entry name" value="fer2"/>
    <property type="match status" value="1"/>
</dbReference>
<dbReference type="GO" id="GO:0051537">
    <property type="term" value="F:2 iron, 2 sulfur cluster binding"/>
    <property type="evidence" value="ECO:0007669"/>
    <property type="project" value="UniProtKB-KW"/>
</dbReference>
<dbReference type="Proteomes" id="UP000031057">
    <property type="component" value="Unassembled WGS sequence"/>
</dbReference>
<sequence>MPKVHYVDHTGQDTPIDVPAGENVMHGAVYNGVEGIAGECGGALSCATCHCYVDEAWTAKVGGPSSEAEKELLENASCEVKPNSRLSCQIEMTDELDGLVIHMPESQY</sequence>
<gene>
    <name evidence="8" type="ORF">LK12_01720</name>
</gene>
<feature type="domain" description="2Fe-2S ferredoxin-type" evidence="7">
    <location>
        <begin position="2"/>
        <end position="107"/>
    </location>
</feature>
<keyword evidence="2" id="KW-0001">2Fe-2S</keyword>
<keyword evidence="9" id="KW-1185">Reference proteome</keyword>
<comment type="cofactor">
    <cofactor evidence="6">
        <name>[2Fe-2S] cluster</name>
        <dbReference type="ChEBI" id="CHEBI:190135"/>
    </cofactor>
</comment>
<evidence type="ECO:0000259" key="7">
    <source>
        <dbReference type="PROSITE" id="PS51085"/>
    </source>
</evidence>
<dbReference type="GO" id="GO:0046872">
    <property type="term" value="F:metal ion binding"/>
    <property type="evidence" value="ECO:0007669"/>
    <property type="project" value="UniProtKB-KW"/>
</dbReference>
<dbReference type="SUPFAM" id="SSF54292">
    <property type="entry name" value="2Fe-2S ferredoxin-like"/>
    <property type="match status" value="1"/>
</dbReference>
<dbReference type="PROSITE" id="PS00814">
    <property type="entry name" value="ADX"/>
    <property type="match status" value="1"/>
</dbReference>
<dbReference type="GO" id="GO:0140647">
    <property type="term" value="P:P450-containing electron transport chain"/>
    <property type="evidence" value="ECO:0007669"/>
    <property type="project" value="InterPro"/>
</dbReference>
<comment type="similarity">
    <text evidence="1">Belongs to the adrenodoxin/putidaredoxin family.</text>
</comment>
<evidence type="ECO:0000256" key="3">
    <source>
        <dbReference type="ARBA" id="ARBA00022723"/>
    </source>
</evidence>
<keyword evidence="4" id="KW-0408">Iron</keyword>
<dbReference type="STRING" id="1348853.LK12_01720"/>
<dbReference type="GO" id="GO:0009055">
    <property type="term" value="F:electron transfer activity"/>
    <property type="evidence" value="ECO:0007669"/>
    <property type="project" value="TreeGrafter"/>
</dbReference>
<evidence type="ECO:0000256" key="6">
    <source>
        <dbReference type="ARBA" id="ARBA00034078"/>
    </source>
</evidence>
<protein>
    <submittedName>
        <fullName evidence="8">Reductase</fullName>
    </submittedName>
</protein>
<dbReference type="AlphaFoldDB" id="A0A0B1ZPS6"/>
<dbReference type="OrthoDB" id="9799640at2"/>
<name>A0A0B1ZPS6_9SPHN</name>
<dbReference type="InterPro" id="IPR012675">
    <property type="entry name" value="Beta-grasp_dom_sf"/>
</dbReference>
<keyword evidence="3" id="KW-0479">Metal-binding</keyword>
<dbReference type="RefSeq" id="WP_039278538.1">
    <property type="nucleotide sequence ID" value="NZ_JTDI01000001.1"/>
</dbReference>
<organism evidence="8 9">
    <name type="scientific">Novosphingobium malaysiense</name>
    <dbReference type="NCBI Taxonomy" id="1348853"/>
    <lineage>
        <taxon>Bacteria</taxon>
        <taxon>Pseudomonadati</taxon>
        <taxon>Pseudomonadota</taxon>
        <taxon>Alphaproteobacteria</taxon>
        <taxon>Sphingomonadales</taxon>
        <taxon>Sphingomonadaceae</taxon>
        <taxon>Novosphingobium</taxon>
    </lineage>
</organism>
<accession>A0A0B1ZPS6</accession>
<proteinExistence type="inferred from homology"/>
<dbReference type="PROSITE" id="PS51085">
    <property type="entry name" value="2FE2S_FER_2"/>
    <property type="match status" value="1"/>
</dbReference>
<dbReference type="InterPro" id="IPR001055">
    <property type="entry name" value="Adrenodoxin-like"/>
</dbReference>
<evidence type="ECO:0000256" key="2">
    <source>
        <dbReference type="ARBA" id="ARBA00022714"/>
    </source>
</evidence>
<evidence type="ECO:0000313" key="8">
    <source>
        <dbReference type="EMBL" id="KHK93100.1"/>
    </source>
</evidence>
<dbReference type="PANTHER" id="PTHR23426">
    <property type="entry name" value="FERREDOXIN/ADRENODOXIN"/>
    <property type="match status" value="1"/>
</dbReference>
<dbReference type="Pfam" id="PF00111">
    <property type="entry name" value="Fer2"/>
    <property type="match status" value="1"/>
</dbReference>
<dbReference type="InterPro" id="IPR036010">
    <property type="entry name" value="2Fe-2S_ferredoxin-like_sf"/>
</dbReference>
<dbReference type="InterPro" id="IPR018298">
    <property type="entry name" value="Adrenodoxin_Fe-S_BS"/>
</dbReference>
<keyword evidence="5" id="KW-0411">Iron-sulfur</keyword>